<keyword evidence="2" id="KW-1185">Reference proteome</keyword>
<comment type="caution">
    <text evidence="1">The sequence shown here is derived from an EMBL/GenBank/DDBJ whole genome shotgun (WGS) entry which is preliminary data.</text>
</comment>
<evidence type="ECO:0000313" key="2">
    <source>
        <dbReference type="Proteomes" id="UP001231649"/>
    </source>
</evidence>
<dbReference type="EMBL" id="CM056789">
    <property type="protein sequence ID" value="KAJ8718546.1"/>
    <property type="molecule type" value="Genomic_DNA"/>
</dbReference>
<protein>
    <submittedName>
        <fullName evidence="1">Uncharacterized protein</fullName>
    </submittedName>
</protein>
<sequence length="914" mass="107167">MDLKPKLINTVKELKNAIEEGDIKKLKEQIDLFNQDLKRNEQLLCDLYKSGDKYVSQTELILTACRNKKPDVLYYLLNETEILDHFPGKDFSDPEVNSKRTEAFKLAIIWDSFPMVEMMYNYWSGDLHWIGHDINKIRTLGKLLKDARVVCKVENQQLLIDIHSLIKFNDFQQTLYSSISNIAPEKTVPMLIEMLQIYDKYSQLQMVRLPHQHQQQEQMIQAGIEDGSDYMKIQLSIKYEIYFRKLDLNVALLILENIHVLRKYFKQRFKEPESYYAKNSGVLSLYKQIESVIYNFIFRTYEDWRMYLPGNRQITREENHTGIDKGKINHNLVITYDQHKLFYGPVLFLERKNYYKRLSELKNILLEKHVISEDPENIEGRQSLLNENYLTSSMYMNGYYSLSRIVYYLKALEDTDNVNVLMIERVLQVIGEMLKNSDNSNHLLDSIKLLLHLAIPEKTVHNLCDISTFLSHADKRQLSKRIDIERKQAHVFGKIKQDLKIMRQVLDTILDFYMGILDKSFLEDGLHLLDERIKHLPNESSQHMDEVVRYFKIHEQQLMVSQALLQELMERTGLTTLCLKEIIWICVNIDGLLSKINTTHESTNKKFVRILTTYIQKIRKTIEPTDTNHKNVNSIDQDLVKCDLEKVSQNPKNEDISVKQVEDFSHYNTETISKMLSFFLDKCKLLLPKPQVNLHAFTERLLEDLEKQQEPSSSGKNLASEHSFESIEELHAIFQEHNPPEIEREQPISTFIYRVNQLKKLLGYPHFILEENLRRYQCNLQFRFELEMLLADISNVLNAHDIKSLMNKSGKLLRDIDLGSVLNHGNLFLEVLGDVFDSSDLPTALLSKAIKFVEDAEPIEALCLLQGNIDYETIKKGKLEAMTDEQVKLYKKIQKSSNWENYATLVCYSCENRK</sequence>
<dbReference type="Proteomes" id="UP001231649">
    <property type="component" value="Chromosome 13"/>
</dbReference>
<evidence type="ECO:0000313" key="1">
    <source>
        <dbReference type="EMBL" id="KAJ8718546.1"/>
    </source>
</evidence>
<organism evidence="1 2">
    <name type="scientific">Mythimna loreyi</name>
    <dbReference type="NCBI Taxonomy" id="667449"/>
    <lineage>
        <taxon>Eukaryota</taxon>
        <taxon>Metazoa</taxon>
        <taxon>Ecdysozoa</taxon>
        <taxon>Arthropoda</taxon>
        <taxon>Hexapoda</taxon>
        <taxon>Insecta</taxon>
        <taxon>Pterygota</taxon>
        <taxon>Neoptera</taxon>
        <taxon>Endopterygota</taxon>
        <taxon>Lepidoptera</taxon>
        <taxon>Glossata</taxon>
        <taxon>Ditrysia</taxon>
        <taxon>Noctuoidea</taxon>
        <taxon>Noctuidae</taxon>
        <taxon>Noctuinae</taxon>
        <taxon>Hadenini</taxon>
        <taxon>Mythimna</taxon>
    </lineage>
</organism>
<name>A0ACC2QMX5_9NEOP</name>
<gene>
    <name evidence="1" type="ORF">PYW08_002783</name>
</gene>
<proteinExistence type="predicted"/>
<reference evidence="1" key="1">
    <citation type="submission" date="2023-03" db="EMBL/GenBank/DDBJ databases">
        <title>Chromosome-level genomes of two armyworms, Mythimna separata and Mythimna loreyi, provide insights into the biosynthesis and reception of sex pheromones.</title>
        <authorList>
            <person name="Zhao H."/>
        </authorList>
    </citation>
    <scope>NUCLEOTIDE SEQUENCE</scope>
    <source>
        <strain evidence="1">BeijingLab</strain>
    </source>
</reference>
<accession>A0ACC2QMX5</accession>